<dbReference type="Pfam" id="PF13462">
    <property type="entry name" value="Thioredoxin_4"/>
    <property type="match status" value="1"/>
</dbReference>
<keyword evidence="4" id="KW-0874">Quinone</keyword>
<dbReference type="Pfam" id="PF03412">
    <property type="entry name" value="Peptidase_C39"/>
    <property type="match status" value="1"/>
</dbReference>
<comment type="similarity">
    <text evidence="2">Belongs to the VKOR family.</text>
</comment>
<evidence type="ECO:0000313" key="13">
    <source>
        <dbReference type="Proteomes" id="UP000028007"/>
    </source>
</evidence>
<feature type="transmembrane region" description="Helical" evidence="10">
    <location>
        <begin position="323"/>
        <end position="342"/>
    </location>
</feature>
<dbReference type="Gene3D" id="3.40.30.10">
    <property type="entry name" value="Glutaredoxin"/>
    <property type="match status" value="1"/>
</dbReference>
<dbReference type="Gene3D" id="3.90.70.10">
    <property type="entry name" value="Cysteine proteinases"/>
    <property type="match status" value="1"/>
</dbReference>
<keyword evidence="3 10" id="KW-0812">Transmembrane</keyword>
<keyword evidence="7 10" id="KW-0472">Membrane</keyword>
<keyword evidence="9" id="KW-0676">Redox-active center</keyword>
<feature type="domain" description="Peptidase C39" evidence="11">
    <location>
        <begin position="9"/>
        <end position="124"/>
    </location>
</feature>
<dbReference type="InterPro" id="IPR038354">
    <property type="entry name" value="VKOR_sf"/>
</dbReference>
<evidence type="ECO:0000256" key="1">
    <source>
        <dbReference type="ARBA" id="ARBA00004141"/>
    </source>
</evidence>
<reference evidence="12 13" key="1">
    <citation type="journal article" date="1992" name="Int. J. Syst. Bacteriol.">
        <title>Sphingobacterium antarcticus sp. nov. a Psychrotrophic Bacterium from the Soils of Schirmacher Oasis, Antarctica.</title>
        <authorList>
            <person name="Shivaji S."/>
            <person name="Ray M.K."/>
            <person name="Rao N.S."/>
            <person name="Saiserr L."/>
            <person name="Jagannadham M.V."/>
            <person name="Kumar G.S."/>
            <person name="Reddy G."/>
            <person name="Bhargava P.M."/>
        </authorList>
    </citation>
    <scope>NUCLEOTIDE SEQUENCE [LARGE SCALE GENOMIC DNA]</scope>
    <source>
        <strain evidence="12 13">4BY</strain>
    </source>
</reference>
<feature type="transmembrane region" description="Helical" evidence="10">
    <location>
        <begin position="252"/>
        <end position="272"/>
    </location>
</feature>
<dbReference type="GO" id="GO:0016020">
    <property type="term" value="C:membrane"/>
    <property type="evidence" value="ECO:0007669"/>
    <property type="project" value="UniProtKB-SubCell"/>
</dbReference>
<feature type="transmembrane region" description="Helical" evidence="10">
    <location>
        <begin position="169"/>
        <end position="192"/>
    </location>
</feature>
<dbReference type="EMBL" id="JNFF01000096">
    <property type="protein sequence ID" value="KEQ28885.1"/>
    <property type="molecule type" value="Genomic_DNA"/>
</dbReference>
<evidence type="ECO:0000313" key="12">
    <source>
        <dbReference type="EMBL" id="KEQ28885.1"/>
    </source>
</evidence>
<keyword evidence="13" id="KW-1185">Reference proteome</keyword>
<keyword evidence="6" id="KW-0560">Oxidoreductase</keyword>
<protein>
    <recommendedName>
        <fullName evidence="11">Peptidase C39 domain-containing protein</fullName>
    </recommendedName>
</protein>
<dbReference type="RefSeq" id="WP_037443249.1">
    <property type="nucleotide sequence ID" value="NZ_JNFF01000096.1"/>
</dbReference>
<keyword evidence="5 10" id="KW-1133">Transmembrane helix</keyword>
<evidence type="ECO:0000256" key="5">
    <source>
        <dbReference type="ARBA" id="ARBA00022989"/>
    </source>
</evidence>
<dbReference type="Proteomes" id="UP000028007">
    <property type="component" value="Unassembled WGS sequence"/>
</dbReference>
<dbReference type="Gene3D" id="1.20.1440.130">
    <property type="entry name" value="VKOR domain"/>
    <property type="match status" value="1"/>
</dbReference>
<comment type="subcellular location">
    <subcellularLocation>
        <location evidence="1">Membrane</location>
        <topology evidence="1">Multi-pass membrane protein</topology>
    </subcellularLocation>
</comment>
<accession>A0A081PDW2</accession>
<dbReference type="InterPro" id="IPR005074">
    <property type="entry name" value="Peptidase_C39"/>
</dbReference>
<evidence type="ECO:0000256" key="2">
    <source>
        <dbReference type="ARBA" id="ARBA00006214"/>
    </source>
</evidence>
<evidence type="ECO:0000256" key="6">
    <source>
        <dbReference type="ARBA" id="ARBA00023002"/>
    </source>
</evidence>
<dbReference type="InterPro" id="IPR036249">
    <property type="entry name" value="Thioredoxin-like_sf"/>
</dbReference>
<evidence type="ECO:0000256" key="7">
    <source>
        <dbReference type="ARBA" id="ARBA00023136"/>
    </source>
</evidence>
<evidence type="ECO:0000259" key="11">
    <source>
        <dbReference type="PROSITE" id="PS50990"/>
    </source>
</evidence>
<dbReference type="CDD" id="cd12921">
    <property type="entry name" value="VKOR_4"/>
    <property type="match status" value="1"/>
</dbReference>
<dbReference type="PROSITE" id="PS50990">
    <property type="entry name" value="PEPTIDASE_C39"/>
    <property type="match status" value="1"/>
</dbReference>
<dbReference type="GO" id="GO:0048038">
    <property type="term" value="F:quinone binding"/>
    <property type="evidence" value="ECO:0007669"/>
    <property type="project" value="UniProtKB-KW"/>
</dbReference>
<proteinExistence type="inferred from homology"/>
<gene>
    <name evidence="12" type="ORF">N180_20300</name>
</gene>
<dbReference type="GO" id="GO:0005524">
    <property type="term" value="F:ATP binding"/>
    <property type="evidence" value="ECO:0007669"/>
    <property type="project" value="InterPro"/>
</dbReference>
<keyword evidence="8" id="KW-1015">Disulfide bond</keyword>
<feature type="transmembrane region" description="Helical" evidence="10">
    <location>
        <begin position="143"/>
        <end position="163"/>
    </location>
</feature>
<evidence type="ECO:0000256" key="4">
    <source>
        <dbReference type="ARBA" id="ARBA00022719"/>
    </source>
</evidence>
<evidence type="ECO:0000256" key="9">
    <source>
        <dbReference type="ARBA" id="ARBA00023284"/>
    </source>
</evidence>
<dbReference type="eggNOG" id="COG1651">
    <property type="taxonomic scope" value="Bacteria"/>
</dbReference>
<organism evidence="12 13">
    <name type="scientific">Pedobacter antarcticus 4BY</name>
    <dbReference type="NCBI Taxonomy" id="1358423"/>
    <lineage>
        <taxon>Bacteria</taxon>
        <taxon>Pseudomonadati</taxon>
        <taxon>Bacteroidota</taxon>
        <taxon>Sphingobacteriia</taxon>
        <taxon>Sphingobacteriales</taxon>
        <taxon>Sphingobacteriaceae</taxon>
        <taxon>Pedobacter</taxon>
    </lineage>
</organism>
<dbReference type="GO" id="GO:0016491">
    <property type="term" value="F:oxidoreductase activity"/>
    <property type="evidence" value="ECO:0007669"/>
    <property type="project" value="UniProtKB-KW"/>
</dbReference>
<feature type="transmembrane region" description="Helical" evidence="10">
    <location>
        <begin position="284"/>
        <end position="303"/>
    </location>
</feature>
<comment type="caution">
    <text evidence="12">The sequence shown here is derived from an EMBL/GenBank/DDBJ whole genome shotgun (WGS) entry which is preliminary data.</text>
</comment>
<dbReference type="AlphaFoldDB" id="A0A081PDW2"/>
<sequence length="531" mass="59930">MPFFTKRSNAEASVINLLKYLKISINPDSVIDELEKHPDYPSMLAVSDVLTALKIENSAFRAESDLLGELPLPFLVNLNTNGGEFAVVTKMDANYVYFADERKEVNKLTLDNFKSAFGGVVLIAEPNSKIVANRNLLLSASKFKPAVLTAGCLTILLLLLYGSGYFSNLTWTIASLSLLKTAGLIVSILLLIQSVDSNNPVIQVLCQPGDKTDCNAILSSKAAKVFDGLTWSEVGFFYFAGTWLLLQFGGSLAGSLTVLAMLNFVSLPYTVYSIYYQARVAKKWCILCCSIQIILWLEFIPLVINASSTHFYFDFTNYEVLRLMGVCFLSPILLWLILKPVFFKLQQVKPLKEQLRKFKYNSELFNKLLTEQPQFKQPDENWSIVLGKAEAGNVITMVSNPYCQPCAKMHKLLNEIVDQNGDVQARIVFTAENTETDLQTPITRHLMALNALEDKTMVKDALHDWYEQKQKNYQAWAKAYPVTLIETDYHKLDAQREWCEMAKVAFTPTMLINGHLIPSNYQLTDLKYMLQ</sequence>
<evidence type="ECO:0000256" key="10">
    <source>
        <dbReference type="SAM" id="Phobius"/>
    </source>
</evidence>
<dbReference type="OrthoDB" id="1100563at2"/>
<dbReference type="GO" id="GO:0008233">
    <property type="term" value="F:peptidase activity"/>
    <property type="evidence" value="ECO:0007669"/>
    <property type="project" value="InterPro"/>
</dbReference>
<dbReference type="Pfam" id="PF07884">
    <property type="entry name" value="VKOR"/>
    <property type="match status" value="1"/>
</dbReference>
<name>A0A081PDW2_9SPHI</name>
<dbReference type="InterPro" id="IPR012932">
    <property type="entry name" value="VKOR"/>
</dbReference>
<dbReference type="GO" id="GO:0006508">
    <property type="term" value="P:proteolysis"/>
    <property type="evidence" value="ECO:0007669"/>
    <property type="project" value="InterPro"/>
</dbReference>
<evidence type="ECO:0000256" key="8">
    <source>
        <dbReference type="ARBA" id="ARBA00023157"/>
    </source>
</evidence>
<dbReference type="SUPFAM" id="SSF52833">
    <property type="entry name" value="Thioredoxin-like"/>
    <property type="match status" value="1"/>
</dbReference>
<dbReference type="InterPro" id="IPR012336">
    <property type="entry name" value="Thioredoxin-like_fold"/>
</dbReference>
<evidence type="ECO:0000256" key="3">
    <source>
        <dbReference type="ARBA" id="ARBA00022692"/>
    </source>
</evidence>